<evidence type="ECO:0000313" key="3">
    <source>
        <dbReference type="Proteomes" id="UP001229421"/>
    </source>
</evidence>
<comment type="caution">
    <text evidence="2">The sequence shown here is derived from an EMBL/GenBank/DDBJ whole genome shotgun (WGS) entry which is preliminary data.</text>
</comment>
<accession>A0AAD8L5C9</accession>
<name>A0AAD8L5C9_TARER</name>
<dbReference type="AlphaFoldDB" id="A0AAD8L5C9"/>
<protein>
    <recommendedName>
        <fullName evidence="4">Secreted protein</fullName>
    </recommendedName>
</protein>
<evidence type="ECO:0000313" key="2">
    <source>
        <dbReference type="EMBL" id="KAK1433328.1"/>
    </source>
</evidence>
<evidence type="ECO:0008006" key="4">
    <source>
        <dbReference type="Google" id="ProtNLM"/>
    </source>
</evidence>
<organism evidence="2 3">
    <name type="scientific">Tagetes erecta</name>
    <name type="common">African marigold</name>
    <dbReference type="NCBI Taxonomy" id="13708"/>
    <lineage>
        <taxon>Eukaryota</taxon>
        <taxon>Viridiplantae</taxon>
        <taxon>Streptophyta</taxon>
        <taxon>Embryophyta</taxon>
        <taxon>Tracheophyta</taxon>
        <taxon>Spermatophyta</taxon>
        <taxon>Magnoliopsida</taxon>
        <taxon>eudicotyledons</taxon>
        <taxon>Gunneridae</taxon>
        <taxon>Pentapetalae</taxon>
        <taxon>asterids</taxon>
        <taxon>campanulids</taxon>
        <taxon>Asterales</taxon>
        <taxon>Asteraceae</taxon>
        <taxon>Asteroideae</taxon>
        <taxon>Heliantheae alliance</taxon>
        <taxon>Tageteae</taxon>
        <taxon>Tagetes</taxon>
    </lineage>
</organism>
<keyword evidence="1" id="KW-0732">Signal</keyword>
<gene>
    <name evidence="2" type="ORF">QVD17_10238</name>
</gene>
<evidence type="ECO:0000256" key="1">
    <source>
        <dbReference type="SAM" id="SignalP"/>
    </source>
</evidence>
<dbReference type="Proteomes" id="UP001229421">
    <property type="component" value="Unassembled WGS sequence"/>
</dbReference>
<keyword evidence="3" id="KW-1185">Reference proteome</keyword>
<sequence>MTHLTLGFFLFLVDHKGCANLIQKLVLHAKEHYLRSESKHVSRSKKAMQMLTFTWSSPPPPSSQIPPATAIHLHLYFP</sequence>
<feature type="chain" id="PRO_5042265620" description="Secreted protein" evidence="1">
    <location>
        <begin position="20"/>
        <end position="78"/>
    </location>
</feature>
<feature type="signal peptide" evidence="1">
    <location>
        <begin position="1"/>
        <end position="19"/>
    </location>
</feature>
<reference evidence="2" key="1">
    <citation type="journal article" date="2023" name="bioRxiv">
        <title>Improved chromosome-level genome assembly for marigold (Tagetes erecta).</title>
        <authorList>
            <person name="Jiang F."/>
            <person name="Yuan L."/>
            <person name="Wang S."/>
            <person name="Wang H."/>
            <person name="Xu D."/>
            <person name="Wang A."/>
            <person name="Fan W."/>
        </authorList>
    </citation>
    <scope>NUCLEOTIDE SEQUENCE</scope>
    <source>
        <strain evidence="2">WSJ</strain>
        <tissue evidence="2">Leaf</tissue>
    </source>
</reference>
<dbReference type="EMBL" id="JAUHHV010000002">
    <property type="protein sequence ID" value="KAK1433328.1"/>
    <property type="molecule type" value="Genomic_DNA"/>
</dbReference>
<proteinExistence type="predicted"/>